<dbReference type="AlphaFoldDB" id="A0A2S4MCM3"/>
<name>A0A2S4MCM3_9HYPH</name>
<evidence type="ECO:0000313" key="1">
    <source>
        <dbReference type="EMBL" id="POR52508.1"/>
    </source>
</evidence>
<proteinExistence type="predicted"/>
<sequence length="101" mass="11175">MKPLTGAYTVAMPWYEEEDFARLWSLAHDRDEISPDYAEWHRNARRVLAEALAAGKAIQVITIKPDAYLAWLGSAPNTAAARLRYVEEIAAGMVSPTGLVS</sequence>
<organism evidence="1 2">
    <name type="scientific">Bosea psychrotolerans</name>
    <dbReference type="NCBI Taxonomy" id="1871628"/>
    <lineage>
        <taxon>Bacteria</taxon>
        <taxon>Pseudomonadati</taxon>
        <taxon>Pseudomonadota</taxon>
        <taxon>Alphaproteobacteria</taxon>
        <taxon>Hyphomicrobiales</taxon>
        <taxon>Boseaceae</taxon>
        <taxon>Bosea</taxon>
    </lineage>
</organism>
<comment type="caution">
    <text evidence="1">The sequence shown here is derived from an EMBL/GenBank/DDBJ whole genome shotgun (WGS) entry which is preliminary data.</text>
</comment>
<dbReference type="EMBL" id="PQFZ01000005">
    <property type="protein sequence ID" value="POR52508.1"/>
    <property type="molecule type" value="Genomic_DNA"/>
</dbReference>
<protein>
    <submittedName>
        <fullName evidence="1">Uncharacterized protein</fullName>
    </submittedName>
</protein>
<dbReference type="Proteomes" id="UP000236919">
    <property type="component" value="Unassembled WGS sequence"/>
</dbReference>
<keyword evidence="2" id="KW-1185">Reference proteome</keyword>
<accession>A0A2S4MCM3</accession>
<evidence type="ECO:0000313" key="2">
    <source>
        <dbReference type="Proteomes" id="UP000236919"/>
    </source>
</evidence>
<gene>
    <name evidence="1" type="ORF">CYD53_105173</name>
</gene>
<reference evidence="1 2" key="1">
    <citation type="submission" date="2018-01" db="EMBL/GenBank/DDBJ databases">
        <title>Genomic Encyclopedia of Type Strains, Phase III (KMG-III): the genomes of soil and plant-associated and newly described type strains.</title>
        <authorList>
            <person name="Whitman W."/>
        </authorList>
    </citation>
    <scope>NUCLEOTIDE SEQUENCE [LARGE SCALE GENOMIC DNA]</scope>
    <source>
        <strain evidence="1 2">1131</strain>
    </source>
</reference>